<dbReference type="AlphaFoldDB" id="A0A091AYG3"/>
<evidence type="ECO:0000256" key="2">
    <source>
        <dbReference type="ARBA" id="ARBA00022679"/>
    </source>
</evidence>
<protein>
    <recommendedName>
        <fullName evidence="8">MobA-like NTP transferase domain-containing protein</fullName>
    </recommendedName>
</protein>
<accession>A0A091AYG3</accession>
<organism evidence="9 10">
    <name type="scientific">Arenimonas oryziterrae DSM 21050 = YC6267</name>
    <dbReference type="NCBI Taxonomy" id="1121015"/>
    <lineage>
        <taxon>Bacteria</taxon>
        <taxon>Pseudomonadati</taxon>
        <taxon>Pseudomonadota</taxon>
        <taxon>Gammaproteobacteria</taxon>
        <taxon>Lysobacterales</taxon>
        <taxon>Lysobacteraceae</taxon>
        <taxon>Arenimonas</taxon>
    </lineage>
</organism>
<dbReference type="GO" id="GO:0006777">
    <property type="term" value="P:Mo-molybdopterin cofactor biosynthetic process"/>
    <property type="evidence" value="ECO:0007669"/>
    <property type="project" value="UniProtKB-KW"/>
</dbReference>
<name>A0A091AYG3_9GAMM</name>
<comment type="caution">
    <text evidence="9">The sequence shown here is derived from an EMBL/GenBank/DDBJ whole genome shotgun (WGS) entry which is preliminary data.</text>
</comment>
<evidence type="ECO:0000259" key="8">
    <source>
        <dbReference type="Pfam" id="PF12804"/>
    </source>
</evidence>
<evidence type="ECO:0000256" key="5">
    <source>
        <dbReference type="ARBA" id="ARBA00022842"/>
    </source>
</evidence>
<evidence type="ECO:0000256" key="6">
    <source>
        <dbReference type="ARBA" id="ARBA00023134"/>
    </source>
</evidence>
<dbReference type="CDD" id="cd02503">
    <property type="entry name" value="MobA"/>
    <property type="match status" value="1"/>
</dbReference>
<dbReference type="InterPro" id="IPR025877">
    <property type="entry name" value="MobA-like_NTP_Trfase"/>
</dbReference>
<keyword evidence="6" id="KW-0342">GTP-binding</keyword>
<dbReference type="Proteomes" id="UP000029385">
    <property type="component" value="Unassembled WGS sequence"/>
</dbReference>
<evidence type="ECO:0000256" key="7">
    <source>
        <dbReference type="ARBA" id="ARBA00023150"/>
    </source>
</evidence>
<dbReference type="PANTHER" id="PTHR19136:SF81">
    <property type="entry name" value="MOLYBDENUM COFACTOR GUANYLYLTRANSFERASE"/>
    <property type="match status" value="1"/>
</dbReference>
<dbReference type="Pfam" id="PF12804">
    <property type="entry name" value="NTP_transf_3"/>
    <property type="match status" value="1"/>
</dbReference>
<keyword evidence="10" id="KW-1185">Reference proteome</keyword>
<keyword evidence="1" id="KW-0963">Cytoplasm</keyword>
<gene>
    <name evidence="9" type="ORF">N789_00050</name>
</gene>
<feature type="domain" description="MobA-like NTP transferase" evidence="8">
    <location>
        <begin position="11"/>
        <end position="145"/>
    </location>
</feature>
<dbReference type="OrthoDB" id="9788394at2"/>
<evidence type="ECO:0000256" key="4">
    <source>
        <dbReference type="ARBA" id="ARBA00022741"/>
    </source>
</evidence>
<dbReference type="EMBL" id="AVCI01000001">
    <property type="protein sequence ID" value="KFN44431.1"/>
    <property type="molecule type" value="Genomic_DNA"/>
</dbReference>
<keyword evidence="7" id="KW-0501">Molybdenum cofactor biosynthesis</keyword>
<dbReference type="STRING" id="1121015.GCA_000420545_00957"/>
<proteinExistence type="predicted"/>
<dbReference type="GO" id="GO:0016779">
    <property type="term" value="F:nucleotidyltransferase activity"/>
    <property type="evidence" value="ECO:0007669"/>
    <property type="project" value="TreeGrafter"/>
</dbReference>
<dbReference type="InterPro" id="IPR029044">
    <property type="entry name" value="Nucleotide-diphossugar_trans"/>
</dbReference>
<keyword evidence="3" id="KW-0479">Metal-binding</keyword>
<sequence>MIPRDRITLGILAGGQGRRLGGVDKAFVIYRGRPLIERCLQACGDGFAERLVSHPGDVRFGSPQIRAIPDFRSGRLGPLSGLESLLRACRSDWLLSLPVDLRAIPDGFVDTLCRQANDQGTVVRDADGLQPLCGLWRVTQALPVISARLDRGALAAQGLLDDLILPVHDISPLRLGNLNTPDDFLDSDA</sequence>
<dbReference type="GO" id="GO:0005525">
    <property type="term" value="F:GTP binding"/>
    <property type="evidence" value="ECO:0007669"/>
    <property type="project" value="UniProtKB-KW"/>
</dbReference>
<evidence type="ECO:0000256" key="3">
    <source>
        <dbReference type="ARBA" id="ARBA00022723"/>
    </source>
</evidence>
<dbReference type="Gene3D" id="3.90.550.10">
    <property type="entry name" value="Spore Coat Polysaccharide Biosynthesis Protein SpsA, Chain A"/>
    <property type="match status" value="1"/>
</dbReference>
<keyword evidence="5" id="KW-0460">Magnesium</keyword>
<dbReference type="PANTHER" id="PTHR19136">
    <property type="entry name" value="MOLYBDENUM COFACTOR GUANYLYLTRANSFERASE"/>
    <property type="match status" value="1"/>
</dbReference>
<dbReference type="RefSeq" id="WP_022968603.1">
    <property type="nucleotide sequence ID" value="NZ_ATVD01000002.1"/>
</dbReference>
<dbReference type="SUPFAM" id="SSF53448">
    <property type="entry name" value="Nucleotide-diphospho-sugar transferases"/>
    <property type="match status" value="1"/>
</dbReference>
<evidence type="ECO:0000313" key="10">
    <source>
        <dbReference type="Proteomes" id="UP000029385"/>
    </source>
</evidence>
<reference evidence="9 10" key="1">
    <citation type="submission" date="2013-09" db="EMBL/GenBank/DDBJ databases">
        <title>Genome sequencing of Arenimonas oryziterrae.</title>
        <authorList>
            <person name="Chen F."/>
            <person name="Wang G."/>
        </authorList>
    </citation>
    <scope>NUCLEOTIDE SEQUENCE [LARGE SCALE GENOMIC DNA]</scope>
    <source>
        <strain evidence="9 10">YC6267</strain>
    </source>
</reference>
<dbReference type="PATRIC" id="fig|1121015.4.peg.11"/>
<evidence type="ECO:0000256" key="1">
    <source>
        <dbReference type="ARBA" id="ARBA00022490"/>
    </source>
</evidence>
<evidence type="ECO:0000313" key="9">
    <source>
        <dbReference type="EMBL" id="KFN44431.1"/>
    </source>
</evidence>
<dbReference type="InterPro" id="IPR013482">
    <property type="entry name" value="Molybde_CF_guanTrfase"/>
</dbReference>
<dbReference type="eggNOG" id="COG0746">
    <property type="taxonomic scope" value="Bacteria"/>
</dbReference>
<keyword evidence="4" id="KW-0547">Nucleotide-binding</keyword>
<keyword evidence="2" id="KW-0808">Transferase</keyword>
<dbReference type="GO" id="GO:0046872">
    <property type="term" value="F:metal ion binding"/>
    <property type="evidence" value="ECO:0007669"/>
    <property type="project" value="UniProtKB-KW"/>
</dbReference>